<evidence type="ECO:0000313" key="2">
    <source>
        <dbReference type="EMBL" id="CDW80580.1"/>
    </source>
</evidence>
<gene>
    <name evidence="2" type="primary">Contig13524.g14434</name>
    <name evidence="2" type="ORF">STYLEM_9582</name>
</gene>
<dbReference type="InParanoid" id="A0A078AEE9"/>
<evidence type="ECO:0000256" key="1">
    <source>
        <dbReference type="SAM" id="SignalP"/>
    </source>
</evidence>
<dbReference type="EMBL" id="CCKQ01009117">
    <property type="protein sequence ID" value="CDW80580.1"/>
    <property type="molecule type" value="Genomic_DNA"/>
</dbReference>
<reference evidence="2 3" key="1">
    <citation type="submission" date="2014-06" db="EMBL/GenBank/DDBJ databases">
        <authorList>
            <person name="Swart Estienne"/>
        </authorList>
    </citation>
    <scope>NUCLEOTIDE SEQUENCE [LARGE SCALE GENOMIC DNA]</scope>
    <source>
        <strain evidence="2 3">130c</strain>
    </source>
</reference>
<keyword evidence="3" id="KW-1185">Reference proteome</keyword>
<dbReference type="Proteomes" id="UP000039865">
    <property type="component" value="Unassembled WGS sequence"/>
</dbReference>
<accession>A0A078AEE9</accession>
<evidence type="ECO:0000313" key="3">
    <source>
        <dbReference type="Proteomes" id="UP000039865"/>
    </source>
</evidence>
<keyword evidence="1" id="KW-0732">Signal</keyword>
<dbReference type="AlphaFoldDB" id="A0A078AEE9"/>
<name>A0A078AEE9_STYLE</name>
<organism evidence="2 3">
    <name type="scientific">Stylonychia lemnae</name>
    <name type="common">Ciliate</name>
    <dbReference type="NCBI Taxonomy" id="5949"/>
    <lineage>
        <taxon>Eukaryota</taxon>
        <taxon>Sar</taxon>
        <taxon>Alveolata</taxon>
        <taxon>Ciliophora</taxon>
        <taxon>Intramacronucleata</taxon>
        <taxon>Spirotrichea</taxon>
        <taxon>Stichotrichia</taxon>
        <taxon>Sporadotrichida</taxon>
        <taxon>Oxytrichidae</taxon>
        <taxon>Stylonychinae</taxon>
        <taxon>Stylonychia</taxon>
    </lineage>
</organism>
<feature type="signal peptide" evidence="1">
    <location>
        <begin position="1"/>
        <end position="18"/>
    </location>
</feature>
<sequence length="124" mass="13983">MKQYFAFTIAALLGNSQALIQPCPEPQASYPGQNIKDALNDWLKMKSETGCLETKKYMLQVQAKNYDPLAESQIEINQREHGASGAYPDDNSKIYGNYVQQPEVQLPNVIDPLRMLDKYPNLSS</sequence>
<protein>
    <submittedName>
        <fullName evidence="2">Uncharacterized protein</fullName>
    </submittedName>
</protein>
<proteinExistence type="predicted"/>
<feature type="chain" id="PRO_5001729348" evidence="1">
    <location>
        <begin position="19"/>
        <end position="124"/>
    </location>
</feature>